<keyword evidence="2" id="KW-0812">Transmembrane</keyword>
<protein>
    <recommendedName>
        <fullName evidence="3">Acyltransferase 3 domain-containing protein</fullName>
    </recommendedName>
</protein>
<sequence length="645" mass="72963">MPLLFLGDRSGSSSGPSETNDANYVASELDRIESQKHERKALLRGSDNHILTGDNDREEVIAQALEPQLQQILRTTRRIMRQIRSLIIRLLIFFIPSFLQDRFTGRHGSSSSSHVNSTNNNLGPTAYLDGIRGVAALFVFFCHLLYTCFEIAPGYGTSGDHYNPLLLPFVRLWFSGPPMVCVFFVVSGYALSLRPLKLLRSKRWGEFAGTMASLAFRRFFRLFLPTAISTLSVVFLVRIGAYEWTRDFAYDEFIMRNVQEIHYDRRPTTREQLVEWAWAMFNFIHIWDWDAFGGSTKIDVHLWTIPVEFRASMMLFMTIIATSRLRTGARFAVVGAIMLFAYRASRWEMMLFYVGMLLAELDLIRGIHDPAPAPAPAPTSLLSSSISLAPTPYPTPNISRAHSPLSFTLKPASSSSVLCLPALKQEEPEHQLKEAEEAKPQPSSPPRRRNPNPYTSFPQSLIWPSISILALYLMSQPDIGSDETPGYETLVHLLIPCWWGIDVSDPDRSDEALHGNCREAARNHYRYLQSLGAALFVAAAARCAWWQRNVFESPVAQYLGRISYAVYLCHGPVMHTLGYAVERWVWRLTGTQTTGRYVGGFVVACGIVVPLVLWVSDVFWRVVDVQCVKFAKWLEGKCTIDEGKK</sequence>
<evidence type="ECO:0000256" key="2">
    <source>
        <dbReference type="SAM" id="Phobius"/>
    </source>
</evidence>
<dbReference type="GeneID" id="18259233"/>
<evidence type="ECO:0000259" key="3">
    <source>
        <dbReference type="Pfam" id="PF01757"/>
    </source>
</evidence>
<name>G0SDI9_CHATD</name>
<keyword evidence="5" id="KW-1185">Reference proteome</keyword>
<dbReference type="RefSeq" id="XP_006695535.1">
    <property type="nucleotide sequence ID" value="XM_006695472.1"/>
</dbReference>
<feature type="transmembrane region" description="Helical" evidence="2">
    <location>
        <begin position="597"/>
        <end position="615"/>
    </location>
</feature>
<dbReference type="Pfam" id="PF01757">
    <property type="entry name" value="Acyl_transf_3"/>
    <property type="match status" value="2"/>
</dbReference>
<feature type="transmembrane region" description="Helical" evidence="2">
    <location>
        <begin position="219"/>
        <end position="241"/>
    </location>
</feature>
<organism evidence="5">
    <name type="scientific">Chaetomium thermophilum (strain DSM 1495 / CBS 144.50 / IMI 039719)</name>
    <name type="common">Thermochaetoides thermophila</name>
    <dbReference type="NCBI Taxonomy" id="759272"/>
    <lineage>
        <taxon>Eukaryota</taxon>
        <taxon>Fungi</taxon>
        <taxon>Dikarya</taxon>
        <taxon>Ascomycota</taxon>
        <taxon>Pezizomycotina</taxon>
        <taxon>Sordariomycetes</taxon>
        <taxon>Sordariomycetidae</taxon>
        <taxon>Sordariales</taxon>
        <taxon>Chaetomiaceae</taxon>
        <taxon>Thermochaetoides</taxon>
    </lineage>
</organism>
<dbReference type="InterPro" id="IPR002656">
    <property type="entry name" value="Acyl_transf_3_dom"/>
</dbReference>
<gene>
    <name evidence="4" type="ORF">CTHT_0051950</name>
</gene>
<feature type="domain" description="Acyltransferase 3" evidence="3">
    <location>
        <begin position="525"/>
        <end position="611"/>
    </location>
</feature>
<dbReference type="GO" id="GO:0016747">
    <property type="term" value="F:acyltransferase activity, transferring groups other than amino-acyl groups"/>
    <property type="evidence" value="ECO:0007669"/>
    <property type="project" value="InterPro"/>
</dbReference>
<dbReference type="eggNOG" id="ENOG502RYMZ">
    <property type="taxonomic scope" value="Eukaryota"/>
</dbReference>
<dbReference type="PANTHER" id="PTHR23028:SF134">
    <property type="entry name" value="PUTATIVE (AFU_ORTHOLOGUE AFUA_4G08520)-RELATED"/>
    <property type="match status" value="1"/>
</dbReference>
<dbReference type="STRING" id="759272.G0SDI9"/>
<feature type="transmembrane region" description="Helical" evidence="2">
    <location>
        <begin position="172"/>
        <end position="193"/>
    </location>
</feature>
<dbReference type="EMBL" id="GL988045">
    <property type="protein sequence ID" value="EGS18590.1"/>
    <property type="molecule type" value="Genomic_DNA"/>
</dbReference>
<proteinExistence type="predicted"/>
<feature type="compositionally biased region" description="Polar residues" evidence="1">
    <location>
        <begin position="10"/>
        <end position="21"/>
    </location>
</feature>
<feature type="compositionally biased region" description="Basic and acidic residues" evidence="1">
    <location>
        <begin position="428"/>
        <end position="439"/>
    </location>
</feature>
<reference evidence="4 5" key="1">
    <citation type="journal article" date="2011" name="Cell">
        <title>Insight into structure and assembly of the nuclear pore complex by utilizing the genome of a eukaryotic thermophile.</title>
        <authorList>
            <person name="Amlacher S."/>
            <person name="Sarges P."/>
            <person name="Flemming D."/>
            <person name="van Noort V."/>
            <person name="Kunze R."/>
            <person name="Devos D.P."/>
            <person name="Arumugam M."/>
            <person name="Bork P."/>
            <person name="Hurt E."/>
        </authorList>
    </citation>
    <scope>NUCLEOTIDE SEQUENCE [LARGE SCALE GENOMIC DNA]</scope>
    <source>
        <strain evidence="5">DSM 1495 / CBS 144.50 / IMI 039719</strain>
    </source>
</reference>
<evidence type="ECO:0000256" key="1">
    <source>
        <dbReference type="SAM" id="MobiDB-lite"/>
    </source>
</evidence>
<evidence type="ECO:0000313" key="4">
    <source>
        <dbReference type="EMBL" id="EGS18590.1"/>
    </source>
</evidence>
<feature type="region of interest" description="Disordered" evidence="1">
    <location>
        <begin position="428"/>
        <end position="456"/>
    </location>
</feature>
<dbReference type="HOGENOM" id="CLU_005679_13_5_1"/>
<dbReference type="KEGG" id="cthr:CTHT_0051950"/>
<feature type="region of interest" description="Disordered" evidence="1">
    <location>
        <begin position="1"/>
        <end position="21"/>
    </location>
</feature>
<dbReference type="AlphaFoldDB" id="G0SDI9"/>
<dbReference type="OrthoDB" id="5819582at2759"/>
<evidence type="ECO:0000313" key="5">
    <source>
        <dbReference type="Proteomes" id="UP000008066"/>
    </source>
</evidence>
<feature type="domain" description="Acyltransferase 3" evidence="3">
    <location>
        <begin position="126"/>
        <end position="359"/>
    </location>
</feature>
<dbReference type="PANTHER" id="PTHR23028">
    <property type="entry name" value="ACETYLTRANSFERASE"/>
    <property type="match status" value="1"/>
</dbReference>
<dbReference type="OMA" id="GAYEWTR"/>
<feature type="transmembrane region" description="Helical" evidence="2">
    <location>
        <begin position="313"/>
        <end position="342"/>
    </location>
</feature>
<dbReference type="InterPro" id="IPR050879">
    <property type="entry name" value="Acyltransferase_3"/>
</dbReference>
<dbReference type="Proteomes" id="UP000008066">
    <property type="component" value="Unassembled WGS sequence"/>
</dbReference>
<keyword evidence="2" id="KW-1133">Transmembrane helix</keyword>
<keyword evidence="2" id="KW-0472">Membrane</keyword>
<accession>G0SDI9</accession>